<dbReference type="SUPFAM" id="SSF140996">
    <property type="entry name" value="Hermes dimerisation domain"/>
    <property type="match status" value="1"/>
</dbReference>
<evidence type="ECO:0000256" key="7">
    <source>
        <dbReference type="ARBA" id="ARBA00023125"/>
    </source>
</evidence>
<keyword evidence="6" id="KW-0805">Transcription regulation</keyword>
<comment type="subunit">
    <text evidence="2">Homodimer.</text>
</comment>
<accession>A0ABQ7WU42</accession>
<feature type="region of interest" description="Disordered" evidence="11">
    <location>
        <begin position="1"/>
        <end position="59"/>
    </location>
</feature>
<dbReference type="SUPFAM" id="SSF57667">
    <property type="entry name" value="beta-beta-alpha zinc fingers"/>
    <property type="match status" value="1"/>
</dbReference>
<dbReference type="SUPFAM" id="SSF53098">
    <property type="entry name" value="Ribonuclease H-like"/>
    <property type="match status" value="1"/>
</dbReference>
<keyword evidence="3" id="KW-0479">Metal-binding</keyword>
<evidence type="ECO:0000259" key="12">
    <source>
        <dbReference type="PROSITE" id="PS50808"/>
    </source>
</evidence>
<dbReference type="PANTHER" id="PTHR46481">
    <property type="entry name" value="ZINC FINGER BED DOMAIN-CONTAINING PROTEIN 4"/>
    <property type="match status" value="1"/>
</dbReference>
<keyword evidence="7" id="KW-0238">DNA-binding</keyword>
<dbReference type="Pfam" id="PF02892">
    <property type="entry name" value="zf-BED"/>
    <property type="match status" value="1"/>
</dbReference>
<feature type="compositionally biased region" description="Polar residues" evidence="11">
    <location>
        <begin position="18"/>
        <end position="43"/>
    </location>
</feature>
<dbReference type="InterPro" id="IPR003656">
    <property type="entry name" value="Znf_BED"/>
</dbReference>
<comment type="caution">
    <text evidence="13">The sequence shown here is derived from an EMBL/GenBank/DDBJ whole genome shotgun (WGS) entry which is preliminary data.</text>
</comment>
<dbReference type="InterPro" id="IPR036236">
    <property type="entry name" value="Znf_C2H2_sf"/>
</dbReference>
<comment type="subcellular location">
    <subcellularLocation>
        <location evidence="1">Nucleus</location>
    </subcellularLocation>
</comment>
<evidence type="ECO:0000256" key="6">
    <source>
        <dbReference type="ARBA" id="ARBA00023015"/>
    </source>
</evidence>
<feature type="compositionally biased region" description="Basic and acidic residues" evidence="11">
    <location>
        <begin position="49"/>
        <end position="59"/>
    </location>
</feature>
<dbReference type="PROSITE" id="PS50808">
    <property type="entry name" value="ZF_BED"/>
    <property type="match status" value="1"/>
</dbReference>
<evidence type="ECO:0000256" key="9">
    <source>
        <dbReference type="ARBA" id="ARBA00023242"/>
    </source>
</evidence>
<keyword evidence="5" id="KW-0862">Zinc</keyword>
<evidence type="ECO:0000256" key="3">
    <source>
        <dbReference type="ARBA" id="ARBA00022723"/>
    </source>
</evidence>
<dbReference type="InterPro" id="IPR008906">
    <property type="entry name" value="HATC_C_dom"/>
</dbReference>
<evidence type="ECO:0000256" key="10">
    <source>
        <dbReference type="PROSITE-ProRule" id="PRU00027"/>
    </source>
</evidence>
<keyword evidence="4 10" id="KW-0863">Zinc-finger</keyword>
<evidence type="ECO:0000256" key="1">
    <source>
        <dbReference type="ARBA" id="ARBA00004123"/>
    </source>
</evidence>
<evidence type="ECO:0000256" key="4">
    <source>
        <dbReference type="ARBA" id="ARBA00022771"/>
    </source>
</evidence>
<reference evidence="13 14" key="1">
    <citation type="journal article" date="2021" name="bioRxiv">
        <title>Chromosome-scale and haplotype-resolved genome assembly of a tetraploid potato cultivar.</title>
        <authorList>
            <person name="Sun H."/>
            <person name="Jiao W.-B."/>
            <person name="Krause K."/>
            <person name="Campoy J.A."/>
            <person name="Goel M."/>
            <person name="Folz-Donahue K."/>
            <person name="Kukat C."/>
            <person name="Huettel B."/>
            <person name="Schneeberger K."/>
        </authorList>
    </citation>
    <scope>NUCLEOTIDE SEQUENCE [LARGE SCALE GENOMIC DNA]</scope>
    <source>
        <strain evidence="13">SolTubOtavaFocal</strain>
        <tissue evidence="13">Leaves</tissue>
    </source>
</reference>
<dbReference type="Proteomes" id="UP000826656">
    <property type="component" value="Unassembled WGS sequence"/>
</dbReference>
<dbReference type="Pfam" id="PF05699">
    <property type="entry name" value="Dimer_Tnp_hAT"/>
    <property type="match status" value="1"/>
</dbReference>
<dbReference type="InterPro" id="IPR025525">
    <property type="entry name" value="hAT-like_transposase_RNase-H"/>
</dbReference>
<dbReference type="InterPro" id="IPR012337">
    <property type="entry name" value="RNaseH-like_sf"/>
</dbReference>
<evidence type="ECO:0000313" key="13">
    <source>
        <dbReference type="EMBL" id="KAH0784271.1"/>
    </source>
</evidence>
<dbReference type="EMBL" id="JAIVGD010000001">
    <property type="protein sequence ID" value="KAH0784271.1"/>
    <property type="molecule type" value="Genomic_DNA"/>
</dbReference>
<evidence type="ECO:0000256" key="5">
    <source>
        <dbReference type="ARBA" id="ARBA00022833"/>
    </source>
</evidence>
<proteinExistence type="predicted"/>
<organism evidence="13 14">
    <name type="scientific">Solanum tuberosum</name>
    <name type="common">Potato</name>
    <dbReference type="NCBI Taxonomy" id="4113"/>
    <lineage>
        <taxon>Eukaryota</taxon>
        <taxon>Viridiplantae</taxon>
        <taxon>Streptophyta</taxon>
        <taxon>Embryophyta</taxon>
        <taxon>Tracheophyta</taxon>
        <taxon>Spermatophyta</taxon>
        <taxon>Magnoliopsida</taxon>
        <taxon>eudicotyledons</taxon>
        <taxon>Gunneridae</taxon>
        <taxon>Pentapetalae</taxon>
        <taxon>asterids</taxon>
        <taxon>lamiids</taxon>
        <taxon>Solanales</taxon>
        <taxon>Solanaceae</taxon>
        <taxon>Solanoideae</taxon>
        <taxon>Solaneae</taxon>
        <taxon>Solanum</taxon>
    </lineage>
</organism>
<protein>
    <recommendedName>
        <fullName evidence="12">BED-type domain-containing protein</fullName>
    </recommendedName>
</protein>
<sequence length="758" mass="87274">MKRPVEVEDLEDLEVQPQVKNSTTEKTQAKGNFSETSSLNNPPKKQKRTTLDNEGSGRKTSEVWDHFSEITSKVGEVKAKCKYCFKDFKWTSKNGTSILWGHLLTKCTKYPFKSFDKKQKTLKPIKRGGTVDLEKVVYNVTEVRRAIAEFVIIDEQPFRVVEGEGFKRLISLILPNYELPSRITVARQCLKIYQEEKQKLKRLVKGQRVCITSDTWTSLQNFTYMVITAHWIDDEWKLQKKILIFFQTPDHKGETIAKAIESCLLDWGIENLLTVTLDNATANDAAITHLKGRISDWKGVIMENIFLHVRCNAHILNLIVKEGLSEQNKSISRVRNAVKYVKSSCARTTSFKSYVEKVKLDTRGLLSLDVETRWNSTYLMLNTAVKFEKAFSRMYIDDHKYFKYCLDSGGKIEHPSSEDWRDVNVFLKFLEIFYQTTLKFSSTLHVTSNTFFHELFNLQSIIVNYSKCDDSLLTGMAKKMKGKFDKYWGDFDDMNMLLFVAVVLDPRFKMKYVKFIFKNYYNSVEGCSKSTKVTDTLTSLYNHYKNSIVGTSCETVGDQTDAVSEVSVMDTSDVWQSQWEKFLEKENNNVDDKSDLDKYLEDDVEKIKDFNILTWWKASSERYPIVSRIARDILVIPTSTVASESVFSTGGRILDCYRSSLSPKTAKALVCSQQWLRSASTECKIEDLLQEMQNLEIVEKEYPDTTLSIEVKARALRVKKRGRREEGEGEEEGRKEEDQASSVKIIVDFSSGVIPTKL</sequence>
<evidence type="ECO:0000313" key="14">
    <source>
        <dbReference type="Proteomes" id="UP000826656"/>
    </source>
</evidence>
<feature type="region of interest" description="Disordered" evidence="11">
    <location>
        <begin position="718"/>
        <end position="740"/>
    </location>
</feature>
<keyword evidence="9" id="KW-0539">Nucleus</keyword>
<name>A0ABQ7WU42_SOLTU</name>
<dbReference type="SMART" id="SM00614">
    <property type="entry name" value="ZnF_BED"/>
    <property type="match status" value="1"/>
</dbReference>
<gene>
    <name evidence="13" type="ORF">KY290_003869</name>
</gene>
<evidence type="ECO:0000256" key="8">
    <source>
        <dbReference type="ARBA" id="ARBA00023163"/>
    </source>
</evidence>
<evidence type="ECO:0000256" key="2">
    <source>
        <dbReference type="ARBA" id="ARBA00011738"/>
    </source>
</evidence>
<dbReference type="Pfam" id="PF14372">
    <property type="entry name" value="hAT-like_RNase-H"/>
    <property type="match status" value="1"/>
</dbReference>
<dbReference type="InterPro" id="IPR052035">
    <property type="entry name" value="ZnF_BED_domain_contain"/>
</dbReference>
<keyword evidence="8" id="KW-0804">Transcription</keyword>
<feature type="domain" description="BED-type" evidence="12">
    <location>
        <begin position="58"/>
        <end position="114"/>
    </location>
</feature>
<evidence type="ECO:0000256" key="11">
    <source>
        <dbReference type="SAM" id="MobiDB-lite"/>
    </source>
</evidence>
<dbReference type="PANTHER" id="PTHR46481:SF7">
    <property type="entry name" value="ZINC FINGER BED DOMAIN-CONTAINING PROTEIN RICESLEEPER 2-LIKE"/>
    <property type="match status" value="1"/>
</dbReference>
<keyword evidence="14" id="KW-1185">Reference proteome</keyword>